<keyword evidence="2" id="KW-1185">Reference proteome</keyword>
<gene>
    <name evidence="1" type="ORF">CEXT_525541</name>
</gene>
<reference evidence="1 2" key="1">
    <citation type="submission" date="2021-06" db="EMBL/GenBank/DDBJ databases">
        <title>Caerostris extrusa draft genome.</title>
        <authorList>
            <person name="Kono N."/>
            <person name="Arakawa K."/>
        </authorList>
    </citation>
    <scope>NUCLEOTIDE SEQUENCE [LARGE SCALE GENOMIC DNA]</scope>
</reference>
<organism evidence="1 2">
    <name type="scientific">Caerostris extrusa</name>
    <name type="common">Bark spider</name>
    <name type="synonym">Caerostris bankana</name>
    <dbReference type="NCBI Taxonomy" id="172846"/>
    <lineage>
        <taxon>Eukaryota</taxon>
        <taxon>Metazoa</taxon>
        <taxon>Ecdysozoa</taxon>
        <taxon>Arthropoda</taxon>
        <taxon>Chelicerata</taxon>
        <taxon>Arachnida</taxon>
        <taxon>Araneae</taxon>
        <taxon>Araneomorphae</taxon>
        <taxon>Entelegynae</taxon>
        <taxon>Araneoidea</taxon>
        <taxon>Araneidae</taxon>
        <taxon>Caerostris</taxon>
    </lineage>
</organism>
<accession>A0AAV4Y130</accession>
<proteinExistence type="predicted"/>
<sequence>MTSGQIIYHHQVLSSFPSFAKVPRRTFTPSRKKAAQPTRQTVTYPEPGKIVHWIKRLLWQLARVDGPIFPPWVGKVCCYSCKRRGKREWIGNSTMNLKMRERRG</sequence>
<evidence type="ECO:0000313" key="1">
    <source>
        <dbReference type="EMBL" id="GIZ00690.1"/>
    </source>
</evidence>
<comment type="caution">
    <text evidence="1">The sequence shown here is derived from an EMBL/GenBank/DDBJ whole genome shotgun (WGS) entry which is preliminary data.</text>
</comment>
<dbReference type="EMBL" id="BPLR01018576">
    <property type="protein sequence ID" value="GIZ00690.1"/>
    <property type="molecule type" value="Genomic_DNA"/>
</dbReference>
<evidence type="ECO:0000313" key="2">
    <source>
        <dbReference type="Proteomes" id="UP001054945"/>
    </source>
</evidence>
<dbReference type="AlphaFoldDB" id="A0AAV4Y130"/>
<dbReference type="Proteomes" id="UP001054945">
    <property type="component" value="Unassembled WGS sequence"/>
</dbReference>
<protein>
    <submittedName>
        <fullName evidence="1">Uncharacterized protein</fullName>
    </submittedName>
</protein>
<name>A0AAV4Y130_CAEEX</name>